<keyword evidence="9" id="KW-1185">Reference proteome</keyword>
<sequence length="470" mass="52317">MKTSLYHLILTLLGPHCCLSLLVQPCPKTCTCDQDPTYSSGLRVNCSNADLLEVPWDIPVGTTTLLLRDNHFEILHNSSFASLTQLRTLDLSFNRIAHMEENAFEGLETLLLLDLRRNVLTLSRKTYLERVFQPLASLKTLFLNRNSYASAYRREPPVLTSQSHGEDDESVPRSTGNVPKSSPLSLKAADGKSVESESETLRLNGTEINTSVTGHVKDKLELSNADLTYPDDALSHLHNLVELHLDGLKDTAFGPGFLNLSNLTVLSLQGFCHLGALDNTTFLNTPHVQQLNLSECDIIEVTRDAFSTLTDLRELDLSYNQKLGLDRLGDAFEGLSKTRLERLVIDAMVPIRNLGIIVNSTHLRHFKDLNHLKVVQARFNRIEAFDDGVLCTELPPNLKHVYLNANMLVLASYVNDLKCLESLELLHINGFDTYWTPPLRPPDPEDVRTRTKSCAKQVPGNGGTAEEAAA</sequence>
<dbReference type="InterPro" id="IPR003591">
    <property type="entry name" value="Leu-rich_rpt_typical-subtyp"/>
</dbReference>
<feature type="domain" description="LRRNT" evidence="7">
    <location>
        <begin position="25"/>
        <end position="64"/>
    </location>
</feature>
<feature type="chain" id="PRO_5044812104" description="LRRNT domain-containing protein" evidence="6">
    <location>
        <begin position="21"/>
        <end position="470"/>
    </location>
</feature>
<keyword evidence="4" id="KW-0325">Glycoprotein</keyword>
<feature type="compositionally biased region" description="Polar residues" evidence="5">
    <location>
        <begin position="172"/>
        <end position="184"/>
    </location>
</feature>
<organism evidence="8 9">
    <name type="scientific">Batillaria attramentaria</name>
    <dbReference type="NCBI Taxonomy" id="370345"/>
    <lineage>
        <taxon>Eukaryota</taxon>
        <taxon>Metazoa</taxon>
        <taxon>Spiralia</taxon>
        <taxon>Lophotrochozoa</taxon>
        <taxon>Mollusca</taxon>
        <taxon>Gastropoda</taxon>
        <taxon>Caenogastropoda</taxon>
        <taxon>Sorbeoconcha</taxon>
        <taxon>Cerithioidea</taxon>
        <taxon>Batillariidae</taxon>
        <taxon>Batillaria</taxon>
    </lineage>
</organism>
<dbReference type="PANTHER" id="PTHR45842:SF12">
    <property type="entry name" value="KEKKON 5, ISOFORM A"/>
    <property type="match status" value="1"/>
</dbReference>
<dbReference type="Proteomes" id="UP001519460">
    <property type="component" value="Unassembled WGS sequence"/>
</dbReference>
<feature type="region of interest" description="Disordered" evidence="5">
    <location>
        <begin position="154"/>
        <end position="200"/>
    </location>
</feature>
<dbReference type="PROSITE" id="PS51450">
    <property type="entry name" value="LRR"/>
    <property type="match status" value="1"/>
</dbReference>
<keyword evidence="2 6" id="KW-0732">Signal</keyword>
<dbReference type="AlphaFoldDB" id="A0ABD0J5A5"/>
<dbReference type="InterPro" id="IPR032675">
    <property type="entry name" value="LRR_dom_sf"/>
</dbReference>
<dbReference type="SMART" id="SM00369">
    <property type="entry name" value="LRR_TYP"/>
    <property type="match status" value="3"/>
</dbReference>
<reference evidence="8 9" key="1">
    <citation type="journal article" date="2023" name="Sci. Data">
        <title>Genome assembly of the Korean intertidal mud-creeper Batillaria attramentaria.</title>
        <authorList>
            <person name="Patra A.K."/>
            <person name="Ho P.T."/>
            <person name="Jun S."/>
            <person name="Lee S.J."/>
            <person name="Kim Y."/>
            <person name="Won Y.J."/>
        </authorList>
    </citation>
    <scope>NUCLEOTIDE SEQUENCE [LARGE SCALE GENOMIC DNA]</scope>
    <source>
        <strain evidence="8">Wonlab-2016</strain>
    </source>
</reference>
<evidence type="ECO:0000256" key="2">
    <source>
        <dbReference type="ARBA" id="ARBA00022729"/>
    </source>
</evidence>
<dbReference type="InterPro" id="IPR000372">
    <property type="entry name" value="LRRNT"/>
</dbReference>
<dbReference type="InterPro" id="IPR001611">
    <property type="entry name" value="Leu-rich_rpt"/>
</dbReference>
<evidence type="ECO:0000256" key="5">
    <source>
        <dbReference type="SAM" id="MobiDB-lite"/>
    </source>
</evidence>
<gene>
    <name evidence="8" type="ORF">BaRGS_00038647</name>
</gene>
<dbReference type="InterPro" id="IPR050467">
    <property type="entry name" value="LRFN"/>
</dbReference>
<dbReference type="SMART" id="SM00013">
    <property type="entry name" value="LRRNT"/>
    <property type="match status" value="1"/>
</dbReference>
<feature type="signal peptide" evidence="6">
    <location>
        <begin position="1"/>
        <end position="20"/>
    </location>
</feature>
<evidence type="ECO:0000313" key="8">
    <source>
        <dbReference type="EMBL" id="KAK7461603.1"/>
    </source>
</evidence>
<evidence type="ECO:0000259" key="7">
    <source>
        <dbReference type="SMART" id="SM00013"/>
    </source>
</evidence>
<evidence type="ECO:0000256" key="3">
    <source>
        <dbReference type="ARBA" id="ARBA00022737"/>
    </source>
</evidence>
<name>A0ABD0J5A5_9CAEN</name>
<dbReference type="SUPFAM" id="SSF52058">
    <property type="entry name" value="L domain-like"/>
    <property type="match status" value="1"/>
</dbReference>
<dbReference type="Pfam" id="PF01462">
    <property type="entry name" value="LRRNT"/>
    <property type="match status" value="1"/>
</dbReference>
<keyword evidence="3" id="KW-0677">Repeat</keyword>
<evidence type="ECO:0000256" key="1">
    <source>
        <dbReference type="ARBA" id="ARBA00022614"/>
    </source>
</evidence>
<keyword evidence="1" id="KW-0433">Leucine-rich repeat</keyword>
<dbReference type="PANTHER" id="PTHR45842">
    <property type="entry name" value="SYNAPTIC ADHESION-LIKE MOLECULE SALM"/>
    <property type="match status" value="1"/>
</dbReference>
<evidence type="ECO:0000256" key="6">
    <source>
        <dbReference type="SAM" id="SignalP"/>
    </source>
</evidence>
<accession>A0ABD0J5A5</accession>
<dbReference type="Pfam" id="PF13855">
    <property type="entry name" value="LRR_8"/>
    <property type="match status" value="2"/>
</dbReference>
<protein>
    <recommendedName>
        <fullName evidence="7">LRRNT domain-containing protein</fullName>
    </recommendedName>
</protein>
<evidence type="ECO:0000256" key="4">
    <source>
        <dbReference type="ARBA" id="ARBA00023180"/>
    </source>
</evidence>
<evidence type="ECO:0000313" key="9">
    <source>
        <dbReference type="Proteomes" id="UP001519460"/>
    </source>
</evidence>
<feature type="region of interest" description="Disordered" evidence="5">
    <location>
        <begin position="439"/>
        <end position="470"/>
    </location>
</feature>
<proteinExistence type="predicted"/>
<comment type="caution">
    <text evidence="8">The sequence shown here is derived from an EMBL/GenBank/DDBJ whole genome shotgun (WGS) entry which is preliminary data.</text>
</comment>
<dbReference type="EMBL" id="JACVVK020000633">
    <property type="protein sequence ID" value="KAK7461603.1"/>
    <property type="molecule type" value="Genomic_DNA"/>
</dbReference>
<dbReference type="Gene3D" id="3.80.10.10">
    <property type="entry name" value="Ribonuclease Inhibitor"/>
    <property type="match status" value="2"/>
</dbReference>